<protein>
    <submittedName>
        <fullName evidence="3">Uncharacterized protein</fullName>
    </submittedName>
</protein>
<accession>A0A8C6ZFF8</accession>
<feature type="chain" id="PRO_5034952124" evidence="2">
    <location>
        <begin position="24"/>
        <end position="254"/>
    </location>
</feature>
<evidence type="ECO:0000313" key="3">
    <source>
        <dbReference type="Ensembl" id="ENSNPEP00000011766.1"/>
    </source>
</evidence>
<dbReference type="PANTHER" id="PTHR12761:SF1">
    <property type="entry name" value="BLOC-3 COMPLEX MEMBER HPS1"/>
    <property type="match status" value="1"/>
</dbReference>
<reference evidence="3" key="2">
    <citation type="submission" date="2025-09" db="UniProtKB">
        <authorList>
            <consortium name="Ensembl"/>
        </authorList>
    </citation>
    <scope>IDENTIFICATION</scope>
</reference>
<reference evidence="3" key="1">
    <citation type="submission" date="2025-08" db="UniProtKB">
        <authorList>
            <consortium name="Ensembl"/>
        </authorList>
    </citation>
    <scope>IDENTIFICATION</scope>
</reference>
<feature type="region of interest" description="Disordered" evidence="1">
    <location>
        <begin position="205"/>
        <end position="237"/>
    </location>
</feature>
<sequence length="254" mass="25469">MRCVLIASAAAELLFYWADAAFARRLRAGAAGQHAPALEDSLNTLFAPLIISCTALLEKLSDTYTCFTTEPGSHLHVLHMVGPAAQGALGGHRGVPAPLAPLPEPAPSLSPAQGAAGAGQREAAALLPVSPALPDLGQPEPVPGPAGPCPEADEVGAGAAATSVAALGAALGAASHCSSSRQGEAAGLEGFSAGEEQAQYHHGVISVPEPGGLGAQPWGETPSREGRGGSRKALSSWCRARGSEVEWAEVVSTA</sequence>
<keyword evidence="4" id="KW-1185">Reference proteome</keyword>
<feature type="signal peptide" evidence="2">
    <location>
        <begin position="1"/>
        <end position="23"/>
    </location>
</feature>
<feature type="compositionally biased region" description="Low complexity" evidence="1">
    <location>
        <begin position="109"/>
        <end position="136"/>
    </location>
</feature>
<dbReference type="GO" id="GO:1903232">
    <property type="term" value="P:melanosome assembly"/>
    <property type="evidence" value="ECO:0007669"/>
    <property type="project" value="TreeGrafter"/>
</dbReference>
<dbReference type="AlphaFoldDB" id="A0A8C6ZFF8"/>
<evidence type="ECO:0000256" key="2">
    <source>
        <dbReference type="SAM" id="SignalP"/>
    </source>
</evidence>
<evidence type="ECO:0000256" key="1">
    <source>
        <dbReference type="SAM" id="MobiDB-lite"/>
    </source>
</evidence>
<name>A0A8C6ZFF8_NOTPE</name>
<keyword evidence="2" id="KW-0732">Signal</keyword>
<dbReference type="PANTHER" id="PTHR12761">
    <property type="entry name" value="HERMANSKY-PUDLAK SYNDROME PROTEIN 1"/>
    <property type="match status" value="1"/>
</dbReference>
<evidence type="ECO:0000313" key="4">
    <source>
        <dbReference type="Proteomes" id="UP000694420"/>
    </source>
</evidence>
<proteinExistence type="predicted"/>
<dbReference type="Proteomes" id="UP000694420">
    <property type="component" value="Unplaced"/>
</dbReference>
<dbReference type="GO" id="GO:0016192">
    <property type="term" value="P:vesicle-mediated transport"/>
    <property type="evidence" value="ECO:0007669"/>
    <property type="project" value="InterPro"/>
</dbReference>
<organism evidence="3 4">
    <name type="scientific">Nothoprocta perdicaria</name>
    <name type="common">Chilean tinamou</name>
    <name type="synonym">Crypturus perdicarius</name>
    <dbReference type="NCBI Taxonomy" id="30464"/>
    <lineage>
        <taxon>Eukaryota</taxon>
        <taxon>Metazoa</taxon>
        <taxon>Chordata</taxon>
        <taxon>Craniata</taxon>
        <taxon>Vertebrata</taxon>
        <taxon>Euteleostomi</taxon>
        <taxon>Archelosauria</taxon>
        <taxon>Archosauria</taxon>
        <taxon>Dinosauria</taxon>
        <taxon>Saurischia</taxon>
        <taxon>Theropoda</taxon>
        <taxon>Coelurosauria</taxon>
        <taxon>Aves</taxon>
        <taxon>Palaeognathae</taxon>
        <taxon>Tinamiformes</taxon>
        <taxon>Tinamidae</taxon>
        <taxon>Nothoprocta</taxon>
    </lineage>
</organism>
<feature type="compositionally biased region" description="Pro residues" evidence="1">
    <location>
        <begin position="98"/>
        <end position="108"/>
    </location>
</feature>
<dbReference type="GO" id="GO:0005085">
    <property type="term" value="F:guanyl-nucleotide exchange factor activity"/>
    <property type="evidence" value="ECO:0007669"/>
    <property type="project" value="TreeGrafter"/>
</dbReference>
<dbReference type="InterPro" id="IPR026053">
    <property type="entry name" value="HPS1"/>
</dbReference>
<dbReference type="Ensembl" id="ENSNPET00000012068.1">
    <property type="protein sequence ID" value="ENSNPEP00000011766.1"/>
    <property type="gene ID" value="ENSNPEG00000008834.1"/>
</dbReference>
<dbReference type="GO" id="GO:0031085">
    <property type="term" value="C:BLOC-3 complex"/>
    <property type="evidence" value="ECO:0007669"/>
    <property type="project" value="TreeGrafter"/>
</dbReference>
<feature type="region of interest" description="Disordered" evidence="1">
    <location>
        <begin position="93"/>
        <end position="154"/>
    </location>
</feature>